<dbReference type="Pfam" id="PF02518">
    <property type="entry name" value="HATPase_c"/>
    <property type="match status" value="1"/>
</dbReference>
<dbReference type="InterPro" id="IPR050980">
    <property type="entry name" value="2C_sensor_his_kinase"/>
</dbReference>
<dbReference type="Proteomes" id="UP000199650">
    <property type="component" value="Unassembled WGS sequence"/>
</dbReference>
<evidence type="ECO:0000256" key="7">
    <source>
        <dbReference type="ARBA" id="ARBA00022679"/>
    </source>
</evidence>
<keyword evidence="11" id="KW-0067">ATP-binding</keyword>
<evidence type="ECO:0000256" key="2">
    <source>
        <dbReference type="ARBA" id="ARBA00004429"/>
    </source>
</evidence>
<dbReference type="SUPFAM" id="SSF158472">
    <property type="entry name" value="HAMP domain-like"/>
    <property type="match status" value="1"/>
</dbReference>
<keyword evidence="7" id="KW-0808">Transferase</keyword>
<dbReference type="Pfam" id="PF00672">
    <property type="entry name" value="HAMP"/>
    <property type="match status" value="1"/>
</dbReference>
<dbReference type="SUPFAM" id="SSF47384">
    <property type="entry name" value="Homodimeric domain of signal transducing histidine kinase"/>
    <property type="match status" value="1"/>
</dbReference>
<evidence type="ECO:0000256" key="14">
    <source>
        <dbReference type="ARBA" id="ARBA00023136"/>
    </source>
</evidence>
<dbReference type="PANTHER" id="PTHR44936">
    <property type="entry name" value="SENSOR PROTEIN CREC"/>
    <property type="match status" value="1"/>
</dbReference>
<evidence type="ECO:0000256" key="12">
    <source>
        <dbReference type="ARBA" id="ARBA00022989"/>
    </source>
</evidence>
<keyword evidence="13" id="KW-0902">Two-component regulatory system</keyword>
<dbReference type="InterPro" id="IPR003594">
    <property type="entry name" value="HATPase_dom"/>
</dbReference>
<gene>
    <name evidence="18" type="ORF">SAMN05444851_3119</name>
</gene>
<protein>
    <recommendedName>
        <fullName evidence="3">histidine kinase</fullName>
        <ecNumber evidence="3">2.7.13.3</ecNumber>
    </recommendedName>
</protein>
<dbReference type="SMART" id="SM00387">
    <property type="entry name" value="HATPase_c"/>
    <property type="match status" value="1"/>
</dbReference>
<evidence type="ECO:0000256" key="9">
    <source>
        <dbReference type="ARBA" id="ARBA00022741"/>
    </source>
</evidence>
<sequence>MTALRRFLPDGVAGRFALLLTVALVVANLIALALLSIERGRLDRAALIEREAERIVSLVPAIEAAEPGSRHAIARDASTRFSRVSVDPEPVVTEVPTAPRSTALTKDLTDALDGRRVQAAILVRPDRDGGHRSESIAVSILLASPDGGTTQWLNVRSRGERPRPPGLDEEVFFIVLGLSLVAVLGVSLLFLRRLTRPLRELATAARAAGNGDRSAHVAEEGPREMREAAAAFNDMQSRIARFDAERMRTLAAVGHDLRTPITSLRIRAELLDDPDGAAMIRTLDEMTVMANGLVSYAQGAREAESAEQVQLRDLLARLCDEQGAILAPGDAVTITARPVALARAFRNLIDNATRYGGAARLSLHVRRHRAVITIDDDGPGIPVADRESMFEPFVRGELSRNLETGGAGLGLSIARGIIAAHGGEIALTNRDEGGLRVSIDLPVVI</sequence>
<dbReference type="Gene3D" id="1.10.8.500">
    <property type="entry name" value="HAMP domain in histidine kinase"/>
    <property type="match status" value="1"/>
</dbReference>
<evidence type="ECO:0000256" key="3">
    <source>
        <dbReference type="ARBA" id="ARBA00012438"/>
    </source>
</evidence>
<dbReference type="InterPro" id="IPR036097">
    <property type="entry name" value="HisK_dim/P_sf"/>
</dbReference>
<dbReference type="PROSITE" id="PS50109">
    <property type="entry name" value="HIS_KIN"/>
    <property type="match status" value="1"/>
</dbReference>
<evidence type="ECO:0000256" key="5">
    <source>
        <dbReference type="ARBA" id="ARBA00022519"/>
    </source>
</evidence>
<dbReference type="Gene3D" id="3.30.565.10">
    <property type="entry name" value="Histidine kinase-like ATPase, C-terminal domain"/>
    <property type="match status" value="1"/>
</dbReference>
<dbReference type="SMART" id="SM00388">
    <property type="entry name" value="HisKA"/>
    <property type="match status" value="1"/>
</dbReference>
<dbReference type="InterPro" id="IPR036890">
    <property type="entry name" value="HATPase_C_sf"/>
</dbReference>
<feature type="transmembrane region" description="Helical" evidence="15">
    <location>
        <begin position="12"/>
        <end position="37"/>
    </location>
</feature>
<dbReference type="AlphaFoldDB" id="A0A1I0R556"/>
<evidence type="ECO:0000256" key="4">
    <source>
        <dbReference type="ARBA" id="ARBA00022475"/>
    </source>
</evidence>
<dbReference type="CDD" id="cd00082">
    <property type="entry name" value="HisKA"/>
    <property type="match status" value="1"/>
</dbReference>
<keyword evidence="5" id="KW-0997">Cell inner membrane</keyword>
<dbReference type="PANTHER" id="PTHR44936:SF5">
    <property type="entry name" value="SENSOR HISTIDINE KINASE ENVZ"/>
    <property type="match status" value="1"/>
</dbReference>
<feature type="domain" description="HAMP" evidence="17">
    <location>
        <begin position="192"/>
        <end position="244"/>
    </location>
</feature>
<evidence type="ECO:0000256" key="11">
    <source>
        <dbReference type="ARBA" id="ARBA00022840"/>
    </source>
</evidence>
<dbReference type="CDD" id="cd06225">
    <property type="entry name" value="HAMP"/>
    <property type="match status" value="1"/>
</dbReference>
<feature type="domain" description="Histidine kinase" evidence="16">
    <location>
        <begin position="252"/>
        <end position="445"/>
    </location>
</feature>
<dbReference type="CDD" id="cd00075">
    <property type="entry name" value="HATPase"/>
    <property type="match status" value="1"/>
</dbReference>
<evidence type="ECO:0000256" key="15">
    <source>
        <dbReference type="SAM" id="Phobius"/>
    </source>
</evidence>
<keyword evidence="8 15" id="KW-0812">Transmembrane</keyword>
<keyword evidence="14 15" id="KW-0472">Membrane</keyword>
<keyword evidence="12 15" id="KW-1133">Transmembrane helix</keyword>
<organism evidence="18 19">
    <name type="scientific">Aliiroseovarius sediminilitoris</name>
    <dbReference type="NCBI Taxonomy" id="1173584"/>
    <lineage>
        <taxon>Bacteria</taxon>
        <taxon>Pseudomonadati</taxon>
        <taxon>Pseudomonadota</taxon>
        <taxon>Alphaproteobacteria</taxon>
        <taxon>Rhodobacterales</taxon>
        <taxon>Paracoccaceae</taxon>
        <taxon>Aliiroseovarius</taxon>
    </lineage>
</organism>
<keyword evidence="19" id="KW-1185">Reference proteome</keyword>
<comment type="catalytic activity">
    <reaction evidence="1">
        <text>ATP + protein L-histidine = ADP + protein N-phospho-L-histidine.</text>
        <dbReference type="EC" id="2.7.13.3"/>
    </reaction>
</comment>
<evidence type="ECO:0000313" key="18">
    <source>
        <dbReference type="EMBL" id="SEW35617.1"/>
    </source>
</evidence>
<keyword evidence="6" id="KW-0597">Phosphoprotein</keyword>
<evidence type="ECO:0000256" key="10">
    <source>
        <dbReference type="ARBA" id="ARBA00022777"/>
    </source>
</evidence>
<keyword evidence="9" id="KW-0547">Nucleotide-binding</keyword>
<evidence type="ECO:0000259" key="16">
    <source>
        <dbReference type="PROSITE" id="PS50109"/>
    </source>
</evidence>
<dbReference type="PRINTS" id="PR00344">
    <property type="entry name" value="BCTRLSENSOR"/>
</dbReference>
<dbReference type="EMBL" id="FOJB01000002">
    <property type="protein sequence ID" value="SEW35617.1"/>
    <property type="molecule type" value="Genomic_DNA"/>
</dbReference>
<dbReference type="InterPro" id="IPR003660">
    <property type="entry name" value="HAMP_dom"/>
</dbReference>
<name>A0A1I0R556_9RHOB</name>
<evidence type="ECO:0000313" key="19">
    <source>
        <dbReference type="Proteomes" id="UP000199650"/>
    </source>
</evidence>
<evidence type="ECO:0000256" key="13">
    <source>
        <dbReference type="ARBA" id="ARBA00023012"/>
    </source>
</evidence>
<keyword evidence="10 18" id="KW-0418">Kinase</keyword>
<dbReference type="InterPro" id="IPR005467">
    <property type="entry name" value="His_kinase_dom"/>
</dbReference>
<dbReference type="InterPro" id="IPR003661">
    <property type="entry name" value="HisK_dim/P_dom"/>
</dbReference>
<proteinExistence type="predicted"/>
<dbReference type="GO" id="GO:0005524">
    <property type="term" value="F:ATP binding"/>
    <property type="evidence" value="ECO:0007669"/>
    <property type="project" value="UniProtKB-KW"/>
</dbReference>
<dbReference type="EC" id="2.7.13.3" evidence="3"/>
<dbReference type="RefSeq" id="WP_177179390.1">
    <property type="nucleotide sequence ID" value="NZ_FOJB01000002.1"/>
</dbReference>
<evidence type="ECO:0000256" key="1">
    <source>
        <dbReference type="ARBA" id="ARBA00000085"/>
    </source>
</evidence>
<dbReference type="SUPFAM" id="SSF55874">
    <property type="entry name" value="ATPase domain of HSP90 chaperone/DNA topoisomerase II/histidine kinase"/>
    <property type="match status" value="1"/>
</dbReference>
<dbReference type="InterPro" id="IPR004358">
    <property type="entry name" value="Sig_transdc_His_kin-like_C"/>
</dbReference>
<dbReference type="Gene3D" id="1.10.287.130">
    <property type="match status" value="1"/>
</dbReference>
<dbReference type="GO" id="GO:0000155">
    <property type="term" value="F:phosphorelay sensor kinase activity"/>
    <property type="evidence" value="ECO:0007669"/>
    <property type="project" value="InterPro"/>
</dbReference>
<keyword evidence="4" id="KW-1003">Cell membrane</keyword>
<accession>A0A1I0R556</accession>
<evidence type="ECO:0000256" key="6">
    <source>
        <dbReference type="ARBA" id="ARBA00022553"/>
    </source>
</evidence>
<comment type="subcellular location">
    <subcellularLocation>
        <location evidence="2">Cell inner membrane</location>
        <topology evidence="2">Multi-pass membrane protein</topology>
    </subcellularLocation>
</comment>
<dbReference type="GO" id="GO:0005886">
    <property type="term" value="C:plasma membrane"/>
    <property type="evidence" value="ECO:0007669"/>
    <property type="project" value="UniProtKB-SubCell"/>
</dbReference>
<dbReference type="PROSITE" id="PS50885">
    <property type="entry name" value="HAMP"/>
    <property type="match status" value="1"/>
</dbReference>
<feature type="transmembrane region" description="Helical" evidence="15">
    <location>
        <begin position="171"/>
        <end position="191"/>
    </location>
</feature>
<dbReference type="STRING" id="1173584.SAMN05444851_3119"/>
<evidence type="ECO:0000259" key="17">
    <source>
        <dbReference type="PROSITE" id="PS50885"/>
    </source>
</evidence>
<evidence type="ECO:0000256" key="8">
    <source>
        <dbReference type="ARBA" id="ARBA00022692"/>
    </source>
</evidence>
<reference evidence="18 19" key="1">
    <citation type="submission" date="2016-10" db="EMBL/GenBank/DDBJ databases">
        <authorList>
            <person name="de Groot N.N."/>
        </authorList>
    </citation>
    <scope>NUCLEOTIDE SEQUENCE [LARGE SCALE GENOMIC DNA]</scope>
    <source>
        <strain evidence="18 19">DSM 29439</strain>
    </source>
</reference>
<dbReference type="SMART" id="SM00304">
    <property type="entry name" value="HAMP"/>
    <property type="match status" value="1"/>
</dbReference>